<evidence type="ECO:0008006" key="4">
    <source>
        <dbReference type="Google" id="ProtNLM"/>
    </source>
</evidence>
<dbReference type="VEuPathDB" id="FungiDB:FUN_023299"/>
<proteinExistence type="predicted"/>
<dbReference type="Proteomes" id="UP000234323">
    <property type="component" value="Unassembled WGS sequence"/>
</dbReference>
<keyword evidence="3" id="KW-1185">Reference proteome</keyword>
<sequence>MSTNQNIQSTQDTAAISFTSDIVDIDDVDDVFESNKLKKYRKYWWETGQIYSEARWEKAILPYKIATEVPYDTYVKHTDKYNIHGWWEWNNGTVCVVKLPSIFHENCIGAIFQQISLATDGVMSTNADLFYLGATMLAKSITNYLQQKDTKTSKTGKEADASWRPVSKPPVNAGGSDTTGTQPWPNLVVEIAYTEDMERVRRKVEQYWLQPDRVHDVILIVIDKPITPVTTPSVMTAYHYCINNQDIGGFNPTMCEFGTIDLQGTPILNLQPGQRVINIQLACLYHGVPPNVLNPPLPSPPQLPPPNPFATIPNPIVIDLYHVRFAVLNCIV</sequence>
<reference evidence="2 3" key="1">
    <citation type="submission" date="2015-10" db="EMBL/GenBank/DDBJ databases">
        <title>Genome analyses suggest a sexual origin of heterokaryosis in a supposedly ancient asexual fungus.</title>
        <authorList>
            <person name="Ropars J."/>
            <person name="Sedzielewska K."/>
            <person name="Noel J."/>
            <person name="Charron P."/>
            <person name="Farinelli L."/>
            <person name="Marton T."/>
            <person name="Kruger M."/>
            <person name="Pelin A."/>
            <person name="Brachmann A."/>
            <person name="Corradi N."/>
        </authorList>
    </citation>
    <scope>NUCLEOTIDE SEQUENCE [LARGE SCALE GENOMIC DNA]</scope>
    <source>
        <strain evidence="2 3">A4</strain>
    </source>
</reference>
<dbReference type="AlphaFoldDB" id="A0A2I1GER3"/>
<feature type="region of interest" description="Disordered" evidence="1">
    <location>
        <begin position="149"/>
        <end position="179"/>
    </location>
</feature>
<gene>
    <name evidence="2" type="ORF">RhiirA4_459586</name>
</gene>
<comment type="caution">
    <text evidence="2">The sequence shown here is derived from an EMBL/GenBank/DDBJ whole genome shotgun (WGS) entry which is preliminary data.</text>
</comment>
<protein>
    <recommendedName>
        <fullName evidence="4">Restriction endonuclease domain-containing protein</fullName>
    </recommendedName>
</protein>
<evidence type="ECO:0000256" key="1">
    <source>
        <dbReference type="SAM" id="MobiDB-lite"/>
    </source>
</evidence>
<name>A0A2I1GER3_9GLOM</name>
<accession>A0A2I1GER3</accession>
<feature type="compositionally biased region" description="Basic and acidic residues" evidence="1">
    <location>
        <begin position="149"/>
        <end position="161"/>
    </location>
</feature>
<dbReference type="VEuPathDB" id="FungiDB:RhiirFUN_001391"/>
<dbReference type="VEuPathDB" id="FungiDB:RhiirA1_529505"/>
<evidence type="ECO:0000313" key="3">
    <source>
        <dbReference type="Proteomes" id="UP000234323"/>
    </source>
</evidence>
<organism evidence="2 3">
    <name type="scientific">Rhizophagus irregularis</name>
    <dbReference type="NCBI Taxonomy" id="588596"/>
    <lineage>
        <taxon>Eukaryota</taxon>
        <taxon>Fungi</taxon>
        <taxon>Fungi incertae sedis</taxon>
        <taxon>Mucoromycota</taxon>
        <taxon>Glomeromycotina</taxon>
        <taxon>Glomeromycetes</taxon>
        <taxon>Glomerales</taxon>
        <taxon>Glomeraceae</taxon>
        <taxon>Rhizophagus</taxon>
    </lineage>
</organism>
<dbReference type="EMBL" id="LLXI01000363">
    <property type="protein sequence ID" value="PKY45090.1"/>
    <property type="molecule type" value="Genomic_DNA"/>
</dbReference>
<evidence type="ECO:0000313" key="2">
    <source>
        <dbReference type="EMBL" id="PKY45090.1"/>
    </source>
</evidence>